<proteinExistence type="predicted"/>
<dbReference type="RefSeq" id="WP_238279177.1">
    <property type="nucleotide sequence ID" value="NZ_BPQL01000052.1"/>
</dbReference>
<dbReference type="PANTHER" id="PTHR35175:SF2">
    <property type="entry name" value="DUF1289 DOMAIN-CONTAINING PROTEIN"/>
    <property type="match status" value="1"/>
</dbReference>
<keyword evidence="2" id="KW-1185">Reference proteome</keyword>
<dbReference type="EMBL" id="JBEPMM010000001">
    <property type="protein sequence ID" value="MET3690792.1"/>
    <property type="molecule type" value="Genomic_DNA"/>
</dbReference>
<dbReference type="Pfam" id="PF06945">
    <property type="entry name" value="DUF1289"/>
    <property type="match status" value="1"/>
</dbReference>
<accession>A0ABV2KYZ6</accession>
<protein>
    <submittedName>
        <fullName evidence="1">Fe-S protein YdhL (DUF1289 family)</fullName>
    </submittedName>
</protein>
<dbReference type="Proteomes" id="UP001549145">
    <property type="component" value="Unassembled WGS sequence"/>
</dbReference>
<sequence>MSQIRPKPSSPCTKLCLLDAATGLCEGCGRTRDEIALWGSMSEPQRRAVMATLEGRLRAAYPERTLAGATPCG</sequence>
<dbReference type="InterPro" id="IPR010710">
    <property type="entry name" value="DUF1289"/>
</dbReference>
<gene>
    <name evidence="1" type="ORF">ABID43_000311</name>
</gene>
<organism evidence="1 2">
    <name type="scientific">Methylobacterium goesingense</name>
    <dbReference type="NCBI Taxonomy" id="243690"/>
    <lineage>
        <taxon>Bacteria</taxon>
        <taxon>Pseudomonadati</taxon>
        <taxon>Pseudomonadota</taxon>
        <taxon>Alphaproteobacteria</taxon>
        <taxon>Hyphomicrobiales</taxon>
        <taxon>Methylobacteriaceae</taxon>
        <taxon>Methylobacterium</taxon>
    </lineage>
</organism>
<evidence type="ECO:0000313" key="1">
    <source>
        <dbReference type="EMBL" id="MET3690792.1"/>
    </source>
</evidence>
<comment type="caution">
    <text evidence="1">The sequence shown here is derived from an EMBL/GenBank/DDBJ whole genome shotgun (WGS) entry which is preliminary data.</text>
</comment>
<dbReference type="PANTHER" id="PTHR35175">
    <property type="entry name" value="DUF1289 DOMAIN-CONTAINING PROTEIN"/>
    <property type="match status" value="1"/>
</dbReference>
<reference evidence="1 2" key="1">
    <citation type="submission" date="2024-06" db="EMBL/GenBank/DDBJ databases">
        <title>Genomic Encyclopedia of Type Strains, Phase IV (KMG-IV): sequencing the most valuable type-strain genomes for metagenomic binning, comparative biology and taxonomic classification.</title>
        <authorList>
            <person name="Goeker M."/>
        </authorList>
    </citation>
    <scope>NUCLEOTIDE SEQUENCE [LARGE SCALE GENOMIC DNA]</scope>
    <source>
        <strain evidence="1 2">DSM 21331</strain>
    </source>
</reference>
<name>A0ABV2KYZ6_9HYPH</name>
<evidence type="ECO:0000313" key="2">
    <source>
        <dbReference type="Proteomes" id="UP001549145"/>
    </source>
</evidence>